<dbReference type="EMBL" id="QGGO01000018">
    <property type="protein sequence ID" value="PWK23003.1"/>
    <property type="molecule type" value="Genomic_DNA"/>
</dbReference>
<dbReference type="CDD" id="cd02440">
    <property type="entry name" value="AdoMet_MTases"/>
    <property type="match status" value="1"/>
</dbReference>
<keyword evidence="6" id="KW-1185">Reference proteome</keyword>
<name>A0A316E2P1_9BACT</name>
<dbReference type="GO" id="GO:0032259">
    <property type="term" value="P:methylation"/>
    <property type="evidence" value="ECO:0007669"/>
    <property type="project" value="UniProtKB-KW"/>
</dbReference>
<keyword evidence="2 5" id="KW-0489">Methyltransferase</keyword>
<protein>
    <submittedName>
        <fullName evidence="5">Thiopurine S-methyltransferase</fullName>
    </submittedName>
</protein>
<dbReference type="Proteomes" id="UP000245489">
    <property type="component" value="Unassembled WGS sequence"/>
</dbReference>
<dbReference type="PANTHER" id="PTHR32183:SF6">
    <property type="entry name" value="CYSTEINE SULFINATE DESULFINASE_CYSTEINE DESULFURASE AND RELATED ENZYMES"/>
    <property type="match status" value="1"/>
</dbReference>
<comment type="caution">
    <text evidence="5">The sequence shown here is derived from an EMBL/GenBank/DDBJ whole genome shotgun (WGS) entry which is preliminary data.</text>
</comment>
<keyword evidence="3 5" id="KW-0808">Transferase</keyword>
<accession>A0A316E2P1</accession>
<dbReference type="RefSeq" id="WP_109743964.1">
    <property type="nucleotide sequence ID" value="NZ_QGGO01000018.1"/>
</dbReference>
<dbReference type="GO" id="GO:0008757">
    <property type="term" value="F:S-adenosylmethionine-dependent methyltransferase activity"/>
    <property type="evidence" value="ECO:0007669"/>
    <property type="project" value="InterPro"/>
</dbReference>
<dbReference type="OrthoDB" id="9778208at2"/>
<keyword evidence="4" id="KW-0949">S-adenosyl-L-methionine</keyword>
<dbReference type="Gene3D" id="3.40.50.150">
    <property type="entry name" value="Vaccinia Virus protein VP39"/>
    <property type="match status" value="1"/>
</dbReference>
<dbReference type="SUPFAM" id="SSF53335">
    <property type="entry name" value="S-adenosyl-L-methionine-dependent methyltransferases"/>
    <property type="match status" value="1"/>
</dbReference>
<organism evidence="5 6">
    <name type="scientific">Arcicella aurantiaca</name>
    <dbReference type="NCBI Taxonomy" id="591202"/>
    <lineage>
        <taxon>Bacteria</taxon>
        <taxon>Pseudomonadati</taxon>
        <taxon>Bacteroidota</taxon>
        <taxon>Cytophagia</taxon>
        <taxon>Cytophagales</taxon>
        <taxon>Flectobacillaceae</taxon>
        <taxon>Arcicella</taxon>
    </lineage>
</organism>
<dbReference type="PANTHER" id="PTHR32183">
    <property type="match status" value="1"/>
</dbReference>
<gene>
    <name evidence="5" type="ORF">LV89_03271</name>
</gene>
<dbReference type="Pfam" id="PF05724">
    <property type="entry name" value="TPMT"/>
    <property type="match status" value="1"/>
</dbReference>
<dbReference type="AlphaFoldDB" id="A0A316E2P1"/>
<evidence type="ECO:0000256" key="3">
    <source>
        <dbReference type="ARBA" id="ARBA00022679"/>
    </source>
</evidence>
<evidence type="ECO:0000256" key="2">
    <source>
        <dbReference type="ARBA" id="ARBA00022603"/>
    </source>
</evidence>
<proteinExistence type="predicted"/>
<dbReference type="PROSITE" id="PS51585">
    <property type="entry name" value="SAM_MT_TPMT"/>
    <property type="match status" value="1"/>
</dbReference>
<sequence>MSDFLTKDYWNNRYETEQTGWDLRMVSPPLKAYVDQLTNKDIRILIPGCGSGYEAEYLAQEGFSNITVVDFAPSVVENMKEKMKHLQSVQIVCDDFFKHEGKYDLILEQTFFCAIAPSLRPRYVEKMYELLNPSGILAGLLFNVQFPENPPFGGSKTEYEGLFSEKFDIKILETCYNSISKRAGNELFFKFQKK</sequence>
<keyword evidence="1" id="KW-0597">Phosphoprotein</keyword>
<evidence type="ECO:0000256" key="1">
    <source>
        <dbReference type="ARBA" id="ARBA00022553"/>
    </source>
</evidence>
<reference evidence="5 6" key="1">
    <citation type="submission" date="2018-05" db="EMBL/GenBank/DDBJ databases">
        <title>Genomic Encyclopedia of Archaeal and Bacterial Type Strains, Phase II (KMG-II): from individual species to whole genera.</title>
        <authorList>
            <person name="Goeker M."/>
        </authorList>
    </citation>
    <scope>NUCLEOTIDE SEQUENCE [LARGE SCALE GENOMIC DNA]</scope>
    <source>
        <strain evidence="5 6">DSM 22214</strain>
    </source>
</reference>
<dbReference type="InterPro" id="IPR029063">
    <property type="entry name" value="SAM-dependent_MTases_sf"/>
</dbReference>
<evidence type="ECO:0000256" key="4">
    <source>
        <dbReference type="ARBA" id="ARBA00022691"/>
    </source>
</evidence>
<evidence type="ECO:0000313" key="6">
    <source>
        <dbReference type="Proteomes" id="UP000245489"/>
    </source>
</evidence>
<dbReference type="InterPro" id="IPR008854">
    <property type="entry name" value="TPMT"/>
</dbReference>
<evidence type="ECO:0000313" key="5">
    <source>
        <dbReference type="EMBL" id="PWK23003.1"/>
    </source>
</evidence>